<dbReference type="SUPFAM" id="SSF81383">
    <property type="entry name" value="F-box domain"/>
    <property type="match status" value="1"/>
</dbReference>
<proteinExistence type="predicted"/>
<feature type="domain" description="F-box" evidence="1">
    <location>
        <begin position="10"/>
        <end position="74"/>
    </location>
</feature>
<reference evidence="2" key="1">
    <citation type="submission" date="2020-11" db="EMBL/GenBank/DDBJ databases">
        <authorList>
            <consortium name="DOE Joint Genome Institute"/>
            <person name="Ahrendt S."/>
            <person name="Riley R."/>
            <person name="Andreopoulos W."/>
            <person name="Labutti K."/>
            <person name="Pangilinan J."/>
            <person name="Ruiz-Duenas F.J."/>
            <person name="Barrasa J.M."/>
            <person name="Sanchez-Garcia M."/>
            <person name="Camarero S."/>
            <person name="Miyauchi S."/>
            <person name="Serrano A."/>
            <person name="Linde D."/>
            <person name="Babiker R."/>
            <person name="Drula E."/>
            <person name="Ayuso-Fernandez I."/>
            <person name="Pacheco R."/>
            <person name="Padilla G."/>
            <person name="Ferreira P."/>
            <person name="Barriuso J."/>
            <person name="Kellner H."/>
            <person name="Castanera R."/>
            <person name="Alfaro M."/>
            <person name="Ramirez L."/>
            <person name="Pisabarro A.G."/>
            <person name="Kuo A."/>
            <person name="Tritt A."/>
            <person name="Lipzen A."/>
            <person name="He G."/>
            <person name="Yan M."/>
            <person name="Ng V."/>
            <person name="Cullen D."/>
            <person name="Martin F."/>
            <person name="Rosso M.-N."/>
            <person name="Henrissat B."/>
            <person name="Hibbett D."/>
            <person name="Martinez A.T."/>
            <person name="Grigoriev I.V."/>
        </authorList>
    </citation>
    <scope>NUCLEOTIDE SEQUENCE</scope>
    <source>
        <strain evidence="2">CBS 506.95</strain>
    </source>
</reference>
<evidence type="ECO:0000259" key="1">
    <source>
        <dbReference type="Pfam" id="PF12937"/>
    </source>
</evidence>
<protein>
    <recommendedName>
        <fullName evidence="1">F-box domain-containing protein</fullName>
    </recommendedName>
</protein>
<dbReference type="Gene3D" id="1.20.1280.50">
    <property type="match status" value="1"/>
</dbReference>
<dbReference type="Proteomes" id="UP000807306">
    <property type="component" value="Unassembled WGS sequence"/>
</dbReference>
<keyword evidence="3" id="KW-1185">Reference proteome</keyword>
<dbReference type="InterPro" id="IPR001810">
    <property type="entry name" value="F-box_dom"/>
</dbReference>
<comment type="caution">
    <text evidence="2">The sequence shown here is derived from an EMBL/GenBank/DDBJ whole genome shotgun (WGS) entry which is preliminary data.</text>
</comment>
<dbReference type="InterPro" id="IPR036047">
    <property type="entry name" value="F-box-like_dom_sf"/>
</dbReference>
<evidence type="ECO:0000313" key="2">
    <source>
        <dbReference type="EMBL" id="KAF9523833.1"/>
    </source>
</evidence>
<dbReference type="EMBL" id="MU157909">
    <property type="protein sequence ID" value="KAF9523833.1"/>
    <property type="molecule type" value="Genomic_DNA"/>
</dbReference>
<dbReference type="Pfam" id="PF12937">
    <property type="entry name" value="F-box-like"/>
    <property type="match status" value="1"/>
</dbReference>
<sequence length="336" mass="38092">MFTTSPPDIISLPLEIVMEIFSLSVTAREFYTAYHAHQSTRNRKSLPHERSHAASQVCRRWRAIALSTPHMWTDIPIFRTLNSPWKGRDGWNISVVGELSRYLARSGALPIHIFIDHYDFTGLHPIPDNVLKGILSSFFREAHRWRSAVILIDRTILHRLPIPNLPTLKKLNFIARGLIEDSPSYDYLAPVLNALPSPLDVLVLDGQLQPSYTSGTNVIRPIVETFIGLPPRLEVLEPGASRLKKCILRGIHLCEMGLPPPDKRFQFSALISLELNEVHRFKPCVHFEDGSAFDETTPFNHIDAPNLKELIVKCGRVPHDYVHILTEIRQTAVTSS</sequence>
<dbReference type="AlphaFoldDB" id="A0A9P6JKC7"/>
<accession>A0A9P6JKC7</accession>
<dbReference type="OrthoDB" id="2269034at2759"/>
<gene>
    <name evidence="2" type="ORF">CPB83DRAFT_898400</name>
</gene>
<evidence type="ECO:0000313" key="3">
    <source>
        <dbReference type="Proteomes" id="UP000807306"/>
    </source>
</evidence>
<organism evidence="2 3">
    <name type="scientific">Crepidotus variabilis</name>
    <dbReference type="NCBI Taxonomy" id="179855"/>
    <lineage>
        <taxon>Eukaryota</taxon>
        <taxon>Fungi</taxon>
        <taxon>Dikarya</taxon>
        <taxon>Basidiomycota</taxon>
        <taxon>Agaricomycotina</taxon>
        <taxon>Agaricomycetes</taxon>
        <taxon>Agaricomycetidae</taxon>
        <taxon>Agaricales</taxon>
        <taxon>Agaricineae</taxon>
        <taxon>Crepidotaceae</taxon>
        <taxon>Crepidotus</taxon>
    </lineage>
</organism>
<name>A0A9P6JKC7_9AGAR</name>